<sequence>MLLRARLQDQHSSYKGLLDVIKRTWRYEGVRGYYKGLLPNLIKVTPA</sequence>
<dbReference type="PANTHER" id="PTHR45683">
    <property type="entry name" value="MITOCHONDRIAL NICOTINAMIDE ADENINE DINUCLEOTIDE TRANSPORTER 1-RELATED-RELATED"/>
    <property type="match status" value="1"/>
</dbReference>
<dbReference type="PROSITE" id="PS50920">
    <property type="entry name" value="SOLCAR"/>
    <property type="match status" value="1"/>
</dbReference>
<dbReference type="InterPro" id="IPR044712">
    <property type="entry name" value="SLC25A32-like"/>
</dbReference>
<evidence type="ECO:0000256" key="7">
    <source>
        <dbReference type="ARBA" id="ARBA00023136"/>
    </source>
</evidence>
<dbReference type="SUPFAM" id="SSF103506">
    <property type="entry name" value="Mitochondrial carrier"/>
    <property type="match status" value="1"/>
</dbReference>
<evidence type="ECO:0000256" key="3">
    <source>
        <dbReference type="ARBA" id="ARBA00022448"/>
    </source>
</evidence>
<keyword evidence="4 8" id="KW-0812">Transmembrane</keyword>
<dbReference type="GO" id="GO:0006862">
    <property type="term" value="P:nucleotide transport"/>
    <property type="evidence" value="ECO:0007669"/>
    <property type="project" value="InterPro"/>
</dbReference>
<dbReference type="Proteomes" id="UP000759131">
    <property type="component" value="Unassembled WGS sequence"/>
</dbReference>
<dbReference type="OrthoDB" id="428293at2759"/>
<dbReference type="EMBL" id="OC858435">
    <property type="protein sequence ID" value="CAD7626470.1"/>
    <property type="molecule type" value="Genomic_DNA"/>
</dbReference>
<dbReference type="EMBL" id="CAJPIZ010003860">
    <property type="protein sequence ID" value="CAG2106900.1"/>
    <property type="molecule type" value="Genomic_DNA"/>
</dbReference>
<keyword evidence="11" id="KW-1185">Reference proteome</keyword>
<keyword evidence="5" id="KW-0677">Repeat</keyword>
<dbReference type="InterPro" id="IPR023395">
    <property type="entry name" value="MCP_dom_sf"/>
</dbReference>
<feature type="repeat" description="Solcar" evidence="8">
    <location>
        <begin position="1"/>
        <end position="47"/>
    </location>
</feature>
<gene>
    <name evidence="10" type="ORF">OSB1V03_LOCUS6903</name>
</gene>
<dbReference type="InterPro" id="IPR018108">
    <property type="entry name" value="MCP_transmembrane"/>
</dbReference>
<dbReference type="AlphaFoldDB" id="A0A7R9Q061"/>
<name>A0A7R9Q061_9ACAR</name>
<keyword evidence="7 8" id="KW-0472">Membrane</keyword>
<feature type="non-terminal residue" evidence="10">
    <location>
        <position position="1"/>
    </location>
</feature>
<dbReference type="Gene3D" id="1.50.40.10">
    <property type="entry name" value="Mitochondrial carrier domain"/>
    <property type="match status" value="1"/>
</dbReference>
<evidence type="ECO:0000256" key="6">
    <source>
        <dbReference type="ARBA" id="ARBA00022989"/>
    </source>
</evidence>
<evidence type="ECO:0000256" key="8">
    <source>
        <dbReference type="PROSITE-ProRule" id="PRU00282"/>
    </source>
</evidence>
<evidence type="ECO:0000256" key="9">
    <source>
        <dbReference type="RuleBase" id="RU000488"/>
    </source>
</evidence>
<dbReference type="GO" id="GO:0016020">
    <property type="term" value="C:membrane"/>
    <property type="evidence" value="ECO:0007669"/>
    <property type="project" value="UniProtKB-SubCell"/>
</dbReference>
<accession>A0A7R9Q061</accession>
<comment type="subcellular location">
    <subcellularLocation>
        <location evidence="1">Membrane</location>
        <topology evidence="1">Multi-pass membrane protein</topology>
    </subcellularLocation>
</comment>
<comment type="similarity">
    <text evidence="2 9">Belongs to the mitochondrial carrier (TC 2.A.29) family.</text>
</comment>
<reference evidence="10" key="1">
    <citation type="submission" date="2020-11" db="EMBL/GenBank/DDBJ databases">
        <authorList>
            <person name="Tran Van P."/>
        </authorList>
    </citation>
    <scope>NUCLEOTIDE SEQUENCE</scope>
</reference>
<evidence type="ECO:0000313" key="11">
    <source>
        <dbReference type="Proteomes" id="UP000759131"/>
    </source>
</evidence>
<keyword evidence="6" id="KW-1133">Transmembrane helix</keyword>
<organism evidence="10">
    <name type="scientific">Medioppia subpectinata</name>
    <dbReference type="NCBI Taxonomy" id="1979941"/>
    <lineage>
        <taxon>Eukaryota</taxon>
        <taxon>Metazoa</taxon>
        <taxon>Ecdysozoa</taxon>
        <taxon>Arthropoda</taxon>
        <taxon>Chelicerata</taxon>
        <taxon>Arachnida</taxon>
        <taxon>Acari</taxon>
        <taxon>Acariformes</taxon>
        <taxon>Sarcoptiformes</taxon>
        <taxon>Oribatida</taxon>
        <taxon>Brachypylina</taxon>
        <taxon>Oppioidea</taxon>
        <taxon>Oppiidae</taxon>
        <taxon>Medioppia</taxon>
    </lineage>
</organism>
<dbReference type="GO" id="GO:0055085">
    <property type="term" value="P:transmembrane transport"/>
    <property type="evidence" value="ECO:0007669"/>
    <property type="project" value="InterPro"/>
</dbReference>
<evidence type="ECO:0000256" key="1">
    <source>
        <dbReference type="ARBA" id="ARBA00004141"/>
    </source>
</evidence>
<evidence type="ECO:0000256" key="5">
    <source>
        <dbReference type="ARBA" id="ARBA00022737"/>
    </source>
</evidence>
<dbReference type="Pfam" id="PF00153">
    <property type="entry name" value="Mito_carr"/>
    <property type="match status" value="1"/>
</dbReference>
<evidence type="ECO:0000256" key="2">
    <source>
        <dbReference type="ARBA" id="ARBA00006375"/>
    </source>
</evidence>
<keyword evidence="3 9" id="KW-0813">Transport</keyword>
<protein>
    <submittedName>
        <fullName evidence="10">Uncharacterized protein</fullName>
    </submittedName>
</protein>
<evidence type="ECO:0000256" key="4">
    <source>
        <dbReference type="ARBA" id="ARBA00022692"/>
    </source>
</evidence>
<proteinExistence type="inferred from homology"/>
<evidence type="ECO:0000313" key="10">
    <source>
        <dbReference type="EMBL" id="CAD7626470.1"/>
    </source>
</evidence>